<feature type="repeat" description="ANK" evidence="9">
    <location>
        <begin position="111"/>
        <end position="143"/>
    </location>
</feature>
<dbReference type="GO" id="GO:0016020">
    <property type="term" value="C:membrane"/>
    <property type="evidence" value="ECO:0007669"/>
    <property type="project" value="UniProtKB-SubCell"/>
</dbReference>
<dbReference type="SMART" id="SM00218">
    <property type="entry name" value="ZU5"/>
    <property type="match status" value="1"/>
</dbReference>
<keyword evidence="6 9" id="KW-0040">ANK repeat</keyword>
<dbReference type="SUPFAM" id="SSF48403">
    <property type="entry name" value="Ankyrin repeat"/>
    <property type="match status" value="2"/>
</dbReference>
<evidence type="ECO:0000313" key="13">
    <source>
        <dbReference type="EMBL" id="PVD38940.1"/>
    </source>
</evidence>
<keyword evidence="14" id="KW-1185">Reference proteome</keyword>
<protein>
    <recommendedName>
        <fullName evidence="15">Ankyrin-2</fullName>
    </recommendedName>
</protein>
<dbReference type="GO" id="GO:0007165">
    <property type="term" value="P:signal transduction"/>
    <property type="evidence" value="ECO:0007669"/>
    <property type="project" value="InterPro"/>
</dbReference>
<feature type="region of interest" description="Disordered" evidence="10">
    <location>
        <begin position="1090"/>
        <end position="1112"/>
    </location>
</feature>
<name>A0A2T7PZW7_POMCA</name>
<reference evidence="13 14" key="1">
    <citation type="submission" date="2018-04" db="EMBL/GenBank/DDBJ databases">
        <title>The genome of golden apple snail Pomacea canaliculata provides insight into stress tolerance and invasive adaptation.</title>
        <authorList>
            <person name="Liu C."/>
            <person name="Liu B."/>
            <person name="Ren Y."/>
            <person name="Zhang Y."/>
            <person name="Wang H."/>
            <person name="Li S."/>
            <person name="Jiang F."/>
            <person name="Yin L."/>
            <person name="Zhang G."/>
            <person name="Qian W."/>
            <person name="Fan W."/>
        </authorList>
    </citation>
    <scope>NUCLEOTIDE SEQUENCE [LARGE SCALE GENOMIC DNA]</scope>
    <source>
        <strain evidence="13">SZHN2017</strain>
        <tissue evidence="13">Muscle</tissue>
    </source>
</reference>
<feature type="compositionally biased region" description="Polar residues" evidence="10">
    <location>
        <begin position="1841"/>
        <end position="1850"/>
    </location>
</feature>
<feature type="compositionally biased region" description="Acidic residues" evidence="10">
    <location>
        <begin position="2073"/>
        <end position="2090"/>
    </location>
</feature>
<dbReference type="PRINTS" id="PR01415">
    <property type="entry name" value="ANKYRIN"/>
</dbReference>
<comment type="subcellular location">
    <subcellularLocation>
        <location evidence="1">Cytoplasm</location>
        <location evidence="1">Cytoskeleton</location>
    </subcellularLocation>
    <subcellularLocation>
        <location evidence="2">Membrane</location>
    </subcellularLocation>
</comment>
<evidence type="ECO:0000256" key="9">
    <source>
        <dbReference type="PROSITE-ProRule" id="PRU00023"/>
    </source>
</evidence>
<organism evidence="13 14">
    <name type="scientific">Pomacea canaliculata</name>
    <name type="common">Golden apple snail</name>
    <dbReference type="NCBI Taxonomy" id="400727"/>
    <lineage>
        <taxon>Eukaryota</taxon>
        <taxon>Metazoa</taxon>
        <taxon>Spiralia</taxon>
        <taxon>Lophotrochozoa</taxon>
        <taxon>Mollusca</taxon>
        <taxon>Gastropoda</taxon>
        <taxon>Caenogastropoda</taxon>
        <taxon>Architaenioglossa</taxon>
        <taxon>Ampullarioidea</taxon>
        <taxon>Ampullariidae</taxon>
        <taxon>Pomacea</taxon>
    </lineage>
</organism>
<evidence type="ECO:0000259" key="12">
    <source>
        <dbReference type="PROSITE" id="PS51145"/>
    </source>
</evidence>
<dbReference type="Pfam" id="PF17809">
    <property type="entry name" value="UPA_2"/>
    <property type="match status" value="1"/>
</dbReference>
<keyword evidence="4" id="KW-0597">Phosphoprotein</keyword>
<feature type="repeat" description="ANK" evidence="9">
    <location>
        <begin position="702"/>
        <end position="734"/>
    </location>
</feature>
<feature type="domain" description="ZU5" evidence="12">
    <location>
        <begin position="1149"/>
        <end position="1322"/>
    </location>
</feature>
<dbReference type="Pfam" id="PF12796">
    <property type="entry name" value="Ank_2"/>
    <property type="match status" value="5"/>
</dbReference>
<dbReference type="OrthoDB" id="6163107at2759"/>
<evidence type="ECO:0008006" key="15">
    <source>
        <dbReference type="Google" id="ProtNLM"/>
    </source>
</evidence>
<feature type="region of interest" description="Disordered" evidence="10">
    <location>
        <begin position="1793"/>
        <end position="1946"/>
    </location>
</feature>
<evidence type="ECO:0000256" key="3">
    <source>
        <dbReference type="ARBA" id="ARBA00022490"/>
    </source>
</evidence>
<feature type="compositionally biased region" description="Basic and acidic residues" evidence="10">
    <location>
        <begin position="1989"/>
        <end position="2000"/>
    </location>
</feature>
<feature type="region of interest" description="Disordered" evidence="10">
    <location>
        <begin position="2022"/>
        <end position="2093"/>
    </location>
</feature>
<evidence type="ECO:0000256" key="1">
    <source>
        <dbReference type="ARBA" id="ARBA00004245"/>
    </source>
</evidence>
<dbReference type="PANTHER" id="PTHR24123">
    <property type="entry name" value="ANKYRIN REPEAT-CONTAINING"/>
    <property type="match status" value="1"/>
</dbReference>
<feature type="compositionally biased region" description="Basic and acidic residues" evidence="10">
    <location>
        <begin position="1851"/>
        <end position="1860"/>
    </location>
</feature>
<dbReference type="Pfam" id="PF00531">
    <property type="entry name" value="Death"/>
    <property type="match status" value="1"/>
</dbReference>
<evidence type="ECO:0000313" key="14">
    <source>
        <dbReference type="Proteomes" id="UP000245119"/>
    </source>
</evidence>
<dbReference type="InterPro" id="IPR051165">
    <property type="entry name" value="Multifunctional_ANK_Repeat"/>
</dbReference>
<evidence type="ECO:0000256" key="5">
    <source>
        <dbReference type="ARBA" id="ARBA00022737"/>
    </source>
</evidence>
<dbReference type="Pfam" id="PF00791">
    <property type="entry name" value="ZU5"/>
    <property type="match status" value="2"/>
</dbReference>
<evidence type="ECO:0000256" key="4">
    <source>
        <dbReference type="ARBA" id="ARBA00022553"/>
    </source>
</evidence>
<evidence type="ECO:0000256" key="2">
    <source>
        <dbReference type="ARBA" id="ARBA00004370"/>
    </source>
</evidence>
<feature type="repeat" description="ANK" evidence="9">
    <location>
        <begin position="78"/>
        <end position="110"/>
    </location>
</feature>
<dbReference type="SUPFAM" id="SSF47986">
    <property type="entry name" value="DEATH domain"/>
    <property type="match status" value="1"/>
</dbReference>
<feature type="compositionally biased region" description="Polar residues" evidence="10">
    <location>
        <begin position="1878"/>
        <end position="1895"/>
    </location>
</feature>
<dbReference type="InterPro" id="IPR036770">
    <property type="entry name" value="Ankyrin_rpt-contain_sf"/>
</dbReference>
<feature type="repeat" description="ANK" evidence="9">
    <location>
        <begin position="570"/>
        <end position="602"/>
    </location>
</feature>
<proteinExistence type="predicted"/>
<keyword evidence="7" id="KW-0472">Membrane</keyword>
<evidence type="ECO:0000256" key="10">
    <source>
        <dbReference type="SAM" id="MobiDB-lite"/>
    </source>
</evidence>
<dbReference type="FunFam" id="2.60.40.2660:FF:000001">
    <property type="entry name" value="Ankyrin-3 isoform 2"/>
    <property type="match status" value="1"/>
</dbReference>
<dbReference type="GO" id="GO:0005856">
    <property type="term" value="C:cytoskeleton"/>
    <property type="evidence" value="ECO:0007669"/>
    <property type="project" value="UniProtKB-SubCell"/>
</dbReference>
<accession>A0A2T7PZW7</accession>
<feature type="compositionally biased region" description="Polar residues" evidence="10">
    <location>
        <begin position="1919"/>
        <end position="1931"/>
    </location>
</feature>
<dbReference type="PROSITE" id="PS50297">
    <property type="entry name" value="ANK_REP_REGION"/>
    <property type="match status" value="20"/>
</dbReference>
<dbReference type="FunFam" id="1.25.40.20:FF:000003">
    <property type="entry name" value="Ankyrin, isoform B"/>
    <property type="match status" value="1"/>
</dbReference>
<feature type="compositionally biased region" description="Basic and acidic residues" evidence="10">
    <location>
        <begin position="1829"/>
        <end position="1838"/>
    </location>
</feature>
<feature type="repeat" description="ANK" evidence="9">
    <location>
        <begin position="372"/>
        <end position="404"/>
    </location>
</feature>
<sequence>MASSACVRRVSDGNAGFLRAARDGNLQEVLEYLKGSTDINTSNPNGLNALHLASKEGHVNIVTELLRRGANVEAATKKGNTALHIASLAGHEEIVKILVENGAHVNLQAQAGFTPLYMAAQEGHAEVVRFLLASGANQSLATEDGFTPLAVALQQGHDRVVSVLLEHDTKGKVRLPALHIAAKKDDVKSAALLLQNEQNNVDMQTKSGFTPLHIAAHYGNTNVCNLLIQRGADVNFKAKDGLTPLHCAARSGHEAVVDLLLEREAPHSAKTKNGLTPLHMAAQGDHADCARLLLYHKANVDEVTVDYLTPLHVAAHCGNVKTAKLLLDRKCEPNARALNGFTPLHIACKKNRIKVVELLLRYGASIDATTESGLTPLHVASFMGHMNIVIYLIQHNANPDTPTVRGETSLHLAARANQTDIIRILLRNGATVDARAREQQTPLHIASRLGNVDNVVLLLQHGAAADATTKDKYTPLHIAAKEGHDEVAQVLLEHGASHDVTTKKGFTPLHIAAKYGNIKVARLLLQKDADPDVQGKNGLTPLHVATHYNHVNIAQLLLENRANPHASAKNGYTPLHIAAKKDQMDIAATLLEYGAKPNAESKNGFTPLHLAAQEGYTDIVSLLLEKNANVNAKAHNGLTPMHLAAQEDRVPVAEVLVKYGSEIDSQTKAGYTPLHTACHFGQLNMVRFLLDRGASVSATTKVGYTPLHQSAQQGHVMVVNQLLKHGASPNAVTNNGQTPLAIAQKLGYISVVDILKPVTEVQDTLPMSEDKYKVVSPEIMQEPVILDSDDDDIGSSYFGSYRSDQFSYLASGRSLQGNISARVPSFIWPLVLEEQFLTDCCLVNFPGEDSDLLGHGGSVSPLDISFDKVCPRHDNIYRYPSSENRHLAHSGRQVSEVMHYPSYLERGPDYEEEMRYYQGDTLSPKDKEVLKSRDSVFGDGYSSLGRNSVTQPLRSVEDSVGDYEYDDDLKYVVDETAQKKISDADELVPAIELYQPRYINDVPETLSASSHPDSASDSPQWSKVVYAGARTGSMTGSVGTNSDRMLPDDSVPIDAELIPTKQVKTGSLAFADNTKSADYMEAQMVTNSFSQSYGAPPPRLDGRAPPTGDPNRFSSYSGSSFSTTFDPDNVPVDRSPVYSGYMLVVCRSFLISFMVDARGGAMRGCRHSGVRIIIPPRKCSMPTRVTCRLIKKEKLMKPPPMSEGEGLAARILEMGPVGTQFLGPIIIEVPHFASLRGKEREVVVMRSDNGESWYEHPLAATEEAVTEALGGSLEGLDSSGNLAPGGSMSSLWKLDQEEDLQAKRITRILTTDFPQYFALVSRVKQEAMVIGNEGGVLSSTVVPQVQAVLPEGTLTKPIRVGLQAQPIAPELVAKLLGNRVAVSPIVTVEPRRRKFHKPITLTIPVPKAAQKGMINQYGADRPTLRLLYSLSADPNPTSWEDITENKPITLVNDCVSFTTTVSARFWLIDCQNISEVTQMAAALYREAITVPYMAKFVVFGKRTSVEEGRLRMFCMTDDKVDKTLEKQEKFMEIARSRDIEVLEGRPQYIEMAGNLIPVTKSGDQLHVNFKAFRENRLPCTLKIRDPDQEPAARVAFMKEPKVARGEAPQTPICNLNIRLPDTISSSSSDVSSETASEIHKRHSLLREQGIVLQDTVTRSQMNLSDVADNVQGDWVILAQQLGITMSEINRIKTDYSTLSDQALAMLQLWVQKNRERATGNALEVALQKINREDVVRKCMYNVEVVDDEVEAAAARVAMDQSGFDTFKEEIGITKDSMKRGMSLDVQYDEQDMIKESESAAEESSPGSERGSFDRGPAPQAVTEESDDQESVKEEEIVKSAKVSQEESITEPSHEEYRQEQTEVPQATSFAEEAATRLAYQTSVDQTDQASAQGTPLSHDAILPVRADITHWQPPEGGSLSDQGQSPMSEGSYQEEPSPVPEPTLPADFEIDEDHYEDFQVEEYGLKAESGDENFVDHVEETTTVVKAKLPREETPERETGFKITFGDLSPAADAVRTSFFKPGKEEEEGLPGEQGDEVFDPTIPEGQTRFEETLPDGRKVSHKKTRTTMEMTDQGDERDEVEEKDEEEILPDGTVHHKHIVSHHRLKHIIRSVPSESGEEEIVEEDEEVPGSAKSEVLEMFEEPPHRVQETEDIEEILPDGTKVTRHVVMSRMVHKLKTHHESFDNDHGKVVEEYEIEEVVPGTESAFVAGLDSDYEEELERRRQATVGELEEVLDDGTVVTRSLTSSETSSRVRSRSGSVEKMQEHTLVTEERVSPSPRSGSPQTVAYDHGSSVDDAGGDKYSYSGKPVQQATLRTSRFEETSSGGVVESTEEIVEDMLSRGILQAEEDTEAGSREADNDTPVITITEDLSTPPDEDEDVPSYFGIKYEASSEGEVEASESFGEEEMQTHRLLMKKEVHSKTVIGPDGHEETFIREDSQIHQDSEPPEELRDSMQQIINQFMEDPTAPVMGGEDAPKELEEGTEV</sequence>
<feature type="repeat" description="ANK" evidence="9">
    <location>
        <begin position="45"/>
        <end position="77"/>
    </location>
</feature>
<feature type="region of interest" description="Disordered" evidence="10">
    <location>
        <begin position="1985"/>
        <end position="2005"/>
    </location>
</feature>
<feature type="repeat" description="ANK" evidence="9">
    <location>
        <begin position="636"/>
        <end position="668"/>
    </location>
</feature>
<dbReference type="Gene3D" id="1.25.40.20">
    <property type="entry name" value="Ankyrin repeat-containing domain"/>
    <property type="match status" value="3"/>
</dbReference>
<dbReference type="SMART" id="SM00005">
    <property type="entry name" value="DEATH"/>
    <property type="match status" value="1"/>
</dbReference>
<feature type="repeat" description="ANK" evidence="9">
    <location>
        <begin position="144"/>
        <end position="167"/>
    </location>
</feature>
<dbReference type="InterPro" id="IPR011029">
    <property type="entry name" value="DEATH-like_dom_sf"/>
</dbReference>
<evidence type="ECO:0000256" key="8">
    <source>
        <dbReference type="ARBA" id="ARBA00023212"/>
    </source>
</evidence>
<dbReference type="PROSITE" id="PS51145">
    <property type="entry name" value="ZU5"/>
    <property type="match status" value="2"/>
</dbReference>
<feature type="repeat" description="ANK" evidence="9">
    <location>
        <begin position="603"/>
        <end position="635"/>
    </location>
</feature>
<feature type="region of interest" description="Disordered" evidence="10">
    <location>
        <begin position="2418"/>
        <end position="2452"/>
    </location>
</feature>
<feature type="compositionally biased region" description="Basic and acidic residues" evidence="10">
    <location>
        <begin position="2428"/>
        <end position="2452"/>
    </location>
</feature>
<dbReference type="PANTHER" id="PTHR24123:SF141">
    <property type="entry name" value="ANKYRIN 2, ISOFORM U"/>
    <property type="match status" value="1"/>
</dbReference>
<dbReference type="Gene3D" id="2.60.220.30">
    <property type="match status" value="2"/>
</dbReference>
<feature type="repeat" description="ANK" evidence="9">
    <location>
        <begin position="471"/>
        <end position="503"/>
    </location>
</feature>
<keyword evidence="3" id="KW-0963">Cytoplasm</keyword>
<feature type="repeat" description="ANK" evidence="9">
    <location>
        <begin position="207"/>
        <end position="239"/>
    </location>
</feature>
<dbReference type="FunFam" id="1.25.40.20:FF:000095">
    <property type="entry name" value="Ankyrin 2, isoform J"/>
    <property type="match status" value="1"/>
</dbReference>
<feature type="repeat" description="ANK" evidence="9">
    <location>
        <begin position="504"/>
        <end position="536"/>
    </location>
</feature>
<feature type="repeat" description="ANK" evidence="9">
    <location>
        <begin position="339"/>
        <end position="371"/>
    </location>
</feature>
<feature type="repeat" description="ANK" evidence="9">
    <location>
        <begin position="537"/>
        <end position="569"/>
    </location>
</feature>
<feature type="domain" description="ZU5" evidence="12">
    <location>
        <begin position="1324"/>
        <end position="1471"/>
    </location>
</feature>
<feature type="compositionally biased region" description="Basic and acidic residues" evidence="10">
    <location>
        <begin position="2048"/>
        <end position="2059"/>
    </location>
</feature>
<dbReference type="STRING" id="400727.A0A2T7PZW7"/>
<dbReference type="CDD" id="cd08317">
    <property type="entry name" value="Death_ank"/>
    <property type="match status" value="1"/>
</dbReference>
<feature type="compositionally biased region" description="Low complexity" evidence="10">
    <location>
        <begin position="2239"/>
        <end position="2261"/>
    </location>
</feature>
<dbReference type="InterPro" id="IPR002110">
    <property type="entry name" value="Ankyrin_rpt"/>
</dbReference>
<dbReference type="PROSITE" id="PS50088">
    <property type="entry name" value="ANK_REPEAT"/>
    <property type="match status" value="20"/>
</dbReference>
<dbReference type="InterPro" id="IPR000488">
    <property type="entry name" value="Death_dom"/>
</dbReference>
<dbReference type="PROSITE" id="PS50017">
    <property type="entry name" value="DEATH_DOMAIN"/>
    <property type="match status" value="1"/>
</dbReference>
<feature type="repeat" description="ANK" evidence="9">
    <location>
        <begin position="669"/>
        <end position="701"/>
    </location>
</feature>
<evidence type="ECO:0000256" key="6">
    <source>
        <dbReference type="ARBA" id="ARBA00023043"/>
    </source>
</evidence>
<feature type="compositionally biased region" description="Basic and acidic residues" evidence="10">
    <location>
        <begin position="2263"/>
        <end position="2275"/>
    </location>
</feature>
<dbReference type="EMBL" id="PZQS01000001">
    <property type="protein sequence ID" value="PVD38940.1"/>
    <property type="molecule type" value="Genomic_DNA"/>
</dbReference>
<evidence type="ECO:0000259" key="11">
    <source>
        <dbReference type="PROSITE" id="PS50017"/>
    </source>
</evidence>
<feature type="repeat" description="ANK" evidence="9">
    <location>
        <begin position="405"/>
        <end position="437"/>
    </location>
</feature>
<dbReference type="Pfam" id="PF00023">
    <property type="entry name" value="Ank"/>
    <property type="match status" value="6"/>
</dbReference>
<feature type="repeat" description="ANK" evidence="9">
    <location>
        <begin position="306"/>
        <end position="338"/>
    </location>
</feature>
<keyword evidence="8" id="KW-0206">Cytoskeleton</keyword>
<feature type="repeat" description="ANK" evidence="9">
    <location>
        <begin position="438"/>
        <end position="470"/>
    </location>
</feature>
<feature type="repeat" description="ANK" evidence="9">
    <location>
        <begin position="240"/>
        <end position="272"/>
    </location>
</feature>
<dbReference type="FunFam" id="2.60.220.30:FF:000002">
    <property type="entry name" value="Ankyrin-3 isoform 2"/>
    <property type="match status" value="1"/>
</dbReference>
<gene>
    <name evidence="13" type="ORF">C0Q70_01565</name>
</gene>
<dbReference type="SMART" id="SM00248">
    <property type="entry name" value="ANK"/>
    <property type="match status" value="21"/>
</dbReference>
<feature type="repeat" description="ANK" evidence="9">
    <location>
        <begin position="273"/>
        <end position="305"/>
    </location>
</feature>
<evidence type="ECO:0000256" key="7">
    <source>
        <dbReference type="ARBA" id="ARBA00023136"/>
    </source>
</evidence>
<feature type="region of interest" description="Disordered" evidence="10">
    <location>
        <begin position="2347"/>
        <end position="2382"/>
    </location>
</feature>
<dbReference type="Proteomes" id="UP000245119">
    <property type="component" value="Linkage Group LG1"/>
</dbReference>
<feature type="compositionally biased region" description="Basic and acidic residues" evidence="10">
    <location>
        <begin position="2475"/>
        <end position="2486"/>
    </location>
</feature>
<dbReference type="Gene3D" id="1.10.533.10">
    <property type="entry name" value="Death Domain, Fas"/>
    <property type="match status" value="1"/>
</dbReference>
<dbReference type="InterPro" id="IPR040745">
    <property type="entry name" value="Ankyrin_UPA"/>
</dbReference>
<dbReference type="InterPro" id="IPR000906">
    <property type="entry name" value="ZU5_dom"/>
</dbReference>
<feature type="compositionally biased region" description="Acidic residues" evidence="10">
    <location>
        <begin position="2025"/>
        <end position="2039"/>
    </location>
</feature>
<comment type="caution">
    <text evidence="13">The sequence shown here is derived from an EMBL/GenBank/DDBJ whole genome shotgun (WGS) entry which is preliminary data.</text>
</comment>
<feature type="domain" description="Death" evidence="11">
    <location>
        <begin position="1659"/>
        <end position="1742"/>
    </location>
</feature>
<feature type="region of interest" description="Disordered" evidence="10">
    <location>
        <begin position="2239"/>
        <end position="2334"/>
    </location>
</feature>
<feature type="region of interest" description="Disordered" evidence="10">
    <location>
        <begin position="2465"/>
        <end position="2486"/>
    </location>
</feature>
<keyword evidence="5" id="KW-0677">Repeat</keyword>
<dbReference type="Gene3D" id="2.60.40.2660">
    <property type="match status" value="1"/>
</dbReference>